<comment type="caution">
    <text evidence="2">The sequence shown here is derived from an EMBL/GenBank/DDBJ whole genome shotgun (WGS) entry which is preliminary data.</text>
</comment>
<keyword evidence="1" id="KW-0812">Transmembrane</keyword>
<feature type="transmembrane region" description="Helical" evidence="1">
    <location>
        <begin position="27"/>
        <end position="45"/>
    </location>
</feature>
<dbReference type="RefSeq" id="WP_033170120.1">
    <property type="nucleotide sequence ID" value="NZ_VTOY01000003.1"/>
</dbReference>
<evidence type="ECO:0000313" key="2">
    <source>
        <dbReference type="EMBL" id="TYZ23388.1"/>
    </source>
</evidence>
<evidence type="ECO:0000313" key="3">
    <source>
        <dbReference type="Proteomes" id="UP000323646"/>
    </source>
</evidence>
<dbReference type="Proteomes" id="UP000323646">
    <property type="component" value="Unassembled WGS sequence"/>
</dbReference>
<proteinExistence type="predicted"/>
<feature type="transmembrane region" description="Helical" evidence="1">
    <location>
        <begin position="5"/>
        <end position="21"/>
    </location>
</feature>
<accession>A0A5D6W9J1</accession>
<organism evidence="2 3">
    <name type="scientific">Selenomonas ruminis</name>
    <dbReference type="NCBI Taxonomy" id="2593411"/>
    <lineage>
        <taxon>Bacteria</taxon>
        <taxon>Bacillati</taxon>
        <taxon>Bacillota</taxon>
        <taxon>Negativicutes</taxon>
        <taxon>Selenomonadales</taxon>
        <taxon>Selenomonadaceae</taxon>
        <taxon>Selenomonas</taxon>
    </lineage>
</organism>
<dbReference type="OrthoDB" id="1664508at2"/>
<name>A0A5D6W9J1_9FIRM</name>
<sequence>MFLYLLLIIGLILLGLLYHYLPSKRIFFFFCLTLLAAGSIAFFFWPVKAPEPAAMTEEELNYQTEQQQIFATWYASYQKDLSELDRNWQWYHNILENFKEDNISIQTTYVRLKQLEQDSQLLRDRINHHAPPLALNDGCYDLLIEVMKKTNAYAEAQYRTIALTKAAADPANLRTTDQAEQSRMLQAIMIREQPVGLYTAKEIAAIRDYLDIQQDTPAENKETK</sequence>
<dbReference type="EMBL" id="VTOY01000003">
    <property type="protein sequence ID" value="TYZ23388.1"/>
    <property type="molecule type" value="Genomic_DNA"/>
</dbReference>
<evidence type="ECO:0000256" key="1">
    <source>
        <dbReference type="SAM" id="Phobius"/>
    </source>
</evidence>
<keyword evidence="1" id="KW-0472">Membrane</keyword>
<keyword evidence="3" id="KW-1185">Reference proteome</keyword>
<protein>
    <submittedName>
        <fullName evidence="2">Uncharacterized protein</fullName>
    </submittedName>
</protein>
<keyword evidence="1" id="KW-1133">Transmembrane helix</keyword>
<gene>
    <name evidence="2" type="ORF">FZ040_05775</name>
</gene>
<dbReference type="AlphaFoldDB" id="A0A5D6W9J1"/>
<reference evidence="2 3" key="1">
    <citation type="submission" date="2019-08" db="EMBL/GenBank/DDBJ databases">
        <title>Selenomonas sp. mPRGC5 and Selenomonas sp. mPRGC8 isolated from ruminal fluid of dairy goat (Capra hircus).</title>
        <authorList>
            <person name="Poothong S."/>
            <person name="Nuengjamnong C."/>
            <person name="Tanasupawat S."/>
        </authorList>
    </citation>
    <scope>NUCLEOTIDE SEQUENCE [LARGE SCALE GENOMIC DNA]</scope>
    <source>
        <strain evidence="3">mPRGC5</strain>
    </source>
</reference>